<comment type="caution">
    <text evidence="13">The sequence shown here is derived from an EMBL/GenBank/DDBJ whole genome shotgun (WGS) entry which is preliminary data.</text>
</comment>
<dbReference type="STRING" id="2656787.A0A370TWF7"/>
<dbReference type="InterPro" id="IPR009072">
    <property type="entry name" value="Histone-fold"/>
</dbReference>
<dbReference type="RefSeq" id="XP_031872520.1">
    <property type="nucleotide sequence ID" value="XM_032012827.1"/>
</dbReference>
<dbReference type="OrthoDB" id="3919494at2759"/>
<keyword evidence="7 10" id="KW-0238">DNA-binding</keyword>
<dbReference type="GO" id="GO:0000786">
    <property type="term" value="C:nucleosome"/>
    <property type="evidence" value="ECO:0007669"/>
    <property type="project" value="UniProtKB-KW"/>
</dbReference>
<keyword evidence="9 10" id="KW-0544">Nucleosome core</keyword>
<dbReference type="InterPro" id="IPR001951">
    <property type="entry name" value="Histone_H4"/>
</dbReference>
<dbReference type="GO" id="GO:0005634">
    <property type="term" value="C:nucleus"/>
    <property type="evidence" value="ECO:0007669"/>
    <property type="project" value="UniProtKB-SubCell"/>
</dbReference>
<evidence type="ECO:0000256" key="5">
    <source>
        <dbReference type="ARBA" id="ARBA00011538"/>
    </source>
</evidence>
<comment type="function">
    <text evidence="1 10">Core component of nucleosome. Nucleosomes wrap and compact DNA into chromatin, limiting DNA accessibility to the cellular machineries which require DNA as a template. Histones thereby play a central role in transcription regulation, DNA repair, DNA replication and chromosomal stability. DNA accessibility is regulated via a complex set of post-translational modifications of histones, also called histone code, and nucleosome remodeling.</text>
</comment>
<feature type="compositionally biased region" description="Low complexity" evidence="11">
    <location>
        <begin position="22"/>
        <end position="34"/>
    </location>
</feature>
<evidence type="ECO:0000256" key="8">
    <source>
        <dbReference type="ARBA" id="ARBA00023242"/>
    </source>
</evidence>
<dbReference type="SMART" id="SM00417">
    <property type="entry name" value="H4"/>
    <property type="match status" value="1"/>
</dbReference>
<feature type="region of interest" description="Disordered" evidence="11">
    <location>
        <begin position="1"/>
        <end position="37"/>
    </location>
</feature>
<reference evidence="13 14" key="1">
    <citation type="journal article" date="2018" name="IMA Fungus">
        <title>IMA Genome-F 9: Draft genome sequence of Annulohypoxylon stygium, Aspergillus mulundensis, Berkeleyomyces basicola (syn. Thielaviopsis basicola), Ceratocystis smalleyi, two Cercospora beticola strains, Coleophoma cylindrospora, Fusarium fracticaudum, Phialophora cf. hyalina, and Morchella septimelata.</title>
        <authorList>
            <person name="Wingfield B.D."/>
            <person name="Bills G.F."/>
            <person name="Dong Y."/>
            <person name="Huang W."/>
            <person name="Nel W.J."/>
            <person name="Swalarsk-Parry B.S."/>
            <person name="Vaghefi N."/>
            <person name="Wilken P.M."/>
            <person name="An Z."/>
            <person name="de Beer Z.W."/>
            <person name="De Vos L."/>
            <person name="Chen L."/>
            <person name="Duong T.A."/>
            <person name="Gao Y."/>
            <person name="Hammerbacher A."/>
            <person name="Kikkert J.R."/>
            <person name="Li Y."/>
            <person name="Li H."/>
            <person name="Li K."/>
            <person name="Li Q."/>
            <person name="Liu X."/>
            <person name="Ma X."/>
            <person name="Naidoo K."/>
            <person name="Pethybridge S.J."/>
            <person name="Sun J."/>
            <person name="Steenkamp E.T."/>
            <person name="van der Nest M.A."/>
            <person name="van Wyk S."/>
            <person name="Wingfield M.J."/>
            <person name="Xiong C."/>
            <person name="Yue Q."/>
            <person name="Zhang X."/>
        </authorList>
    </citation>
    <scope>NUCLEOTIDE SEQUENCE [LARGE SCALE GENOMIC DNA]</scope>
    <source>
        <strain evidence="13 14">BP 5553</strain>
    </source>
</reference>
<evidence type="ECO:0000256" key="6">
    <source>
        <dbReference type="ARBA" id="ARBA00022454"/>
    </source>
</evidence>
<dbReference type="InterPro" id="IPR035425">
    <property type="entry name" value="CENP-T/H4_C"/>
</dbReference>
<comment type="subcellular location">
    <subcellularLocation>
        <location evidence="3">Chromosome</location>
    </subcellularLocation>
    <subcellularLocation>
        <location evidence="2">Nucleus</location>
    </subcellularLocation>
</comment>
<dbReference type="FunFam" id="1.10.20.10:FF:000012">
    <property type="entry name" value="Histone H4"/>
    <property type="match status" value="1"/>
</dbReference>
<evidence type="ECO:0000256" key="4">
    <source>
        <dbReference type="ARBA" id="ARBA00006564"/>
    </source>
</evidence>
<dbReference type="CDD" id="cd22912">
    <property type="entry name" value="HFD_H4"/>
    <property type="match status" value="1"/>
</dbReference>
<evidence type="ECO:0000259" key="12">
    <source>
        <dbReference type="Pfam" id="PF15511"/>
    </source>
</evidence>
<dbReference type="PRINTS" id="PR00623">
    <property type="entry name" value="HISTONEH4"/>
</dbReference>
<evidence type="ECO:0000256" key="3">
    <source>
        <dbReference type="ARBA" id="ARBA00004286"/>
    </source>
</evidence>
<dbReference type="GO" id="GO:0030527">
    <property type="term" value="F:structural constituent of chromatin"/>
    <property type="evidence" value="ECO:0007669"/>
    <property type="project" value="InterPro"/>
</dbReference>
<dbReference type="AlphaFoldDB" id="A0A370TWF7"/>
<evidence type="ECO:0000256" key="1">
    <source>
        <dbReference type="ARBA" id="ARBA00002001"/>
    </source>
</evidence>
<evidence type="ECO:0000256" key="10">
    <source>
        <dbReference type="RuleBase" id="RU000528"/>
    </source>
</evidence>
<dbReference type="EMBL" id="NPIC01000002">
    <property type="protein sequence ID" value="RDL39864.1"/>
    <property type="molecule type" value="Genomic_DNA"/>
</dbReference>
<dbReference type="Gene3D" id="1.10.20.10">
    <property type="entry name" value="Histone, subunit A"/>
    <property type="match status" value="1"/>
</dbReference>
<dbReference type="Pfam" id="PF15511">
    <property type="entry name" value="CENP-T_C"/>
    <property type="match status" value="1"/>
</dbReference>
<dbReference type="GO" id="GO:0003677">
    <property type="term" value="F:DNA binding"/>
    <property type="evidence" value="ECO:0007669"/>
    <property type="project" value="UniProtKB-KW"/>
</dbReference>
<proteinExistence type="inferred from homology"/>
<protein>
    <recommendedName>
        <fullName evidence="10">Histone H4</fullName>
    </recommendedName>
</protein>
<name>A0A370TWF7_9HELO</name>
<evidence type="ECO:0000256" key="2">
    <source>
        <dbReference type="ARBA" id="ARBA00004123"/>
    </source>
</evidence>
<evidence type="ECO:0000256" key="7">
    <source>
        <dbReference type="ARBA" id="ARBA00023125"/>
    </source>
</evidence>
<dbReference type="SUPFAM" id="SSF47113">
    <property type="entry name" value="Histone-fold"/>
    <property type="match status" value="1"/>
</dbReference>
<organism evidence="13 14">
    <name type="scientific">Venustampulla echinocandica</name>
    <dbReference type="NCBI Taxonomy" id="2656787"/>
    <lineage>
        <taxon>Eukaryota</taxon>
        <taxon>Fungi</taxon>
        <taxon>Dikarya</taxon>
        <taxon>Ascomycota</taxon>
        <taxon>Pezizomycotina</taxon>
        <taxon>Leotiomycetes</taxon>
        <taxon>Helotiales</taxon>
        <taxon>Pleuroascaceae</taxon>
        <taxon>Venustampulla</taxon>
    </lineage>
</organism>
<evidence type="ECO:0000256" key="11">
    <source>
        <dbReference type="SAM" id="MobiDB-lite"/>
    </source>
</evidence>
<evidence type="ECO:0000313" key="13">
    <source>
        <dbReference type="EMBL" id="RDL39864.1"/>
    </source>
</evidence>
<dbReference type="GO" id="GO:0046982">
    <property type="term" value="F:protein heterodimerization activity"/>
    <property type="evidence" value="ECO:0007669"/>
    <property type="project" value="InterPro"/>
</dbReference>
<gene>
    <name evidence="13" type="ORF">BP5553_04204</name>
</gene>
<comment type="similarity">
    <text evidence="4 10">Belongs to the histone H4 family.</text>
</comment>
<evidence type="ECO:0000256" key="9">
    <source>
        <dbReference type="ARBA" id="ARBA00023269"/>
    </source>
</evidence>
<dbReference type="PANTHER" id="PTHR10484">
    <property type="entry name" value="HISTONE H4"/>
    <property type="match status" value="1"/>
</dbReference>
<keyword evidence="14" id="KW-1185">Reference proteome</keyword>
<sequence>MAPSHSTPSSRGIATPKFHRPSVGGKTVSSGKGVARALDGRGFGGRGLGKTTHRRHNKILKDNIMCITKADIRRMARRGGIKRISGAIYEDVRQVLKNYLEIMLRDCVAICEHSKRKTVTVTDVIFALRRRGRPIYGFDQDTFNATKKPSRP</sequence>
<feature type="domain" description="CENP-T/Histone H4 histone fold" evidence="12">
    <location>
        <begin position="74"/>
        <end position="132"/>
    </location>
</feature>
<accession>A0A370TWF7</accession>
<dbReference type="GeneID" id="43597053"/>
<feature type="compositionally biased region" description="Polar residues" evidence="11">
    <location>
        <begin position="1"/>
        <end position="12"/>
    </location>
</feature>
<evidence type="ECO:0000313" key="14">
    <source>
        <dbReference type="Proteomes" id="UP000254866"/>
    </source>
</evidence>
<keyword evidence="8 10" id="KW-0539">Nucleus</keyword>
<keyword evidence="6 10" id="KW-0158">Chromosome</keyword>
<dbReference type="Proteomes" id="UP000254866">
    <property type="component" value="Unassembled WGS sequence"/>
</dbReference>
<comment type="subunit">
    <text evidence="5 10">The nucleosome is a histone octamer containing two molecules each of H2A, H2B, H3 and H4 assembled in one H3-H4 heterotetramer and two H2A-H2B heterodimers. The octamer wraps approximately 147 bp of DNA.</text>
</comment>